<dbReference type="InterPro" id="IPR044716">
    <property type="entry name" value="LEUNIG-like"/>
</dbReference>
<accession>A0A166F0D3</accession>
<dbReference type="PANTHER" id="PTHR44376">
    <property type="entry name" value="TRANSCRIPTIONAL REGULATOR OF FILAMENTOUS GROWTH FLO8"/>
    <property type="match status" value="1"/>
</dbReference>
<dbReference type="GO" id="GO:0003714">
    <property type="term" value="F:transcription corepressor activity"/>
    <property type="evidence" value="ECO:0007669"/>
    <property type="project" value="InterPro"/>
</dbReference>
<dbReference type="Gramene" id="KZN07192">
    <property type="protein sequence ID" value="KZN07192"/>
    <property type="gene ID" value="DCAR_008029"/>
</dbReference>
<evidence type="ECO:0008006" key="5">
    <source>
        <dbReference type="Google" id="ProtNLM"/>
    </source>
</evidence>
<evidence type="ECO:0000313" key="3">
    <source>
        <dbReference type="EMBL" id="WOG89833.1"/>
    </source>
</evidence>
<dbReference type="InterPro" id="IPR006594">
    <property type="entry name" value="LisH"/>
</dbReference>
<reference evidence="3" key="2">
    <citation type="submission" date="2022-03" db="EMBL/GenBank/DDBJ databases">
        <title>Draft title - Genomic analysis of global carrot germplasm unveils the trajectory of domestication and the origin of high carotenoid orange carrot.</title>
        <authorList>
            <person name="Iorizzo M."/>
            <person name="Ellison S."/>
            <person name="Senalik D."/>
            <person name="Macko-Podgorni A."/>
            <person name="Grzebelus D."/>
            <person name="Bostan H."/>
            <person name="Rolling W."/>
            <person name="Curaba J."/>
            <person name="Simon P."/>
        </authorList>
    </citation>
    <scope>NUCLEOTIDE SEQUENCE</scope>
    <source>
        <tissue evidence="3">Leaf</tissue>
    </source>
</reference>
<feature type="region of interest" description="Disordered" evidence="1">
    <location>
        <begin position="197"/>
        <end position="220"/>
    </location>
</feature>
<gene>
    <name evidence="2" type="ORF">DCAR_008029</name>
    <name evidence="3" type="ORF">DCAR_0209072</name>
</gene>
<dbReference type="AlphaFoldDB" id="A0A166F0D3"/>
<proteinExistence type="predicted"/>
<dbReference type="EMBL" id="CP093344">
    <property type="protein sequence ID" value="WOG89833.1"/>
    <property type="molecule type" value="Genomic_DNA"/>
</dbReference>
<dbReference type="SMART" id="SM00667">
    <property type="entry name" value="LisH"/>
    <property type="match status" value="2"/>
</dbReference>
<dbReference type="PROSITE" id="PS50896">
    <property type="entry name" value="LISH"/>
    <property type="match status" value="2"/>
</dbReference>
<dbReference type="EMBL" id="LNRQ01000002">
    <property type="protein sequence ID" value="KZN07192.1"/>
    <property type="molecule type" value="Genomic_DNA"/>
</dbReference>
<organism evidence="2">
    <name type="scientific">Daucus carota subsp. sativus</name>
    <name type="common">Carrot</name>
    <dbReference type="NCBI Taxonomy" id="79200"/>
    <lineage>
        <taxon>Eukaryota</taxon>
        <taxon>Viridiplantae</taxon>
        <taxon>Streptophyta</taxon>
        <taxon>Embryophyta</taxon>
        <taxon>Tracheophyta</taxon>
        <taxon>Spermatophyta</taxon>
        <taxon>Magnoliopsida</taxon>
        <taxon>eudicotyledons</taxon>
        <taxon>Gunneridae</taxon>
        <taxon>Pentapetalae</taxon>
        <taxon>asterids</taxon>
        <taxon>campanulids</taxon>
        <taxon>Apiales</taxon>
        <taxon>Apiaceae</taxon>
        <taxon>Apioideae</taxon>
        <taxon>Scandiceae</taxon>
        <taxon>Daucinae</taxon>
        <taxon>Daucus</taxon>
        <taxon>Daucus sect. Daucus</taxon>
    </lineage>
</organism>
<name>A0A166F0D3_DAUCS</name>
<protein>
    <recommendedName>
        <fullName evidence="5">LisH domain-containing protein</fullName>
    </recommendedName>
</protein>
<evidence type="ECO:0000313" key="4">
    <source>
        <dbReference type="Proteomes" id="UP000077755"/>
    </source>
</evidence>
<keyword evidence="4" id="KW-1185">Reference proteome</keyword>
<sequence length="248" mass="28019">MAFKNEGDVEKMLDLYIYNHMKEINLQDVAEIFAKEANIETSQLVEIEVNLMRRGWLLFWLTLCSRLLNKAGVNAQSSGQQMAFGKEWDKERELAMKNEGDAQKMLELYIYDHMKKKNLLDVASRFAKEANVETSQLGETDENLLLEWWEFFCPAFCSGARVNAQSSGQAMASWENQGAGSTRQTSMVNLQPDMLAEFSTTGGEDNGSSQMPSRGRVDSDGLNHVLSRTHAPAIYLLLMALYVVRTEP</sequence>
<dbReference type="PANTHER" id="PTHR44376:SF5">
    <property type="entry name" value="TRANSCRIPTIONAL COREPRESSOR LEUNIG ISOFORM X1"/>
    <property type="match status" value="1"/>
</dbReference>
<reference evidence="2" key="1">
    <citation type="journal article" date="2016" name="Nat. Genet.">
        <title>A high-quality carrot genome assembly provides new insights into carotenoid accumulation and asterid genome evolution.</title>
        <authorList>
            <person name="Iorizzo M."/>
            <person name="Ellison S."/>
            <person name="Senalik D."/>
            <person name="Zeng P."/>
            <person name="Satapoomin P."/>
            <person name="Huang J."/>
            <person name="Bowman M."/>
            <person name="Iovene M."/>
            <person name="Sanseverino W."/>
            <person name="Cavagnaro P."/>
            <person name="Yildiz M."/>
            <person name="Macko-Podgorni A."/>
            <person name="Moranska E."/>
            <person name="Grzebelus E."/>
            <person name="Grzebelus D."/>
            <person name="Ashrafi H."/>
            <person name="Zheng Z."/>
            <person name="Cheng S."/>
            <person name="Spooner D."/>
            <person name="Van Deynze A."/>
            <person name="Simon P."/>
        </authorList>
    </citation>
    <scope>NUCLEOTIDE SEQUENCE [LARGE SCALE GENOMIC DNA]</scope>
    <source>
        <tissue evidence="2">Leaf</tissue>
    </source>
</reference>
<dbReference type="Proteomes" id="UP000077755">
    <property type="component" value="Chromosome 2"/>
</dbReference>
<feature type="compositionally biased region" description="Polar residues" evidence="1">
    <location>
        <begin position="198"/>
        <end position="212"/>
    </location>
</feature>
<evidence type="ECO:0000256" key="1">
    <source>
        <dbReference type="SAM" id="MobiDB-lite"/>
    </source>
</evidence>
<evidence type="ECO:0000313" key="2">
    <source>
        <dbReference type="EMBL" id="KZN07192.1"/>
    </source>
</evidence>